<dbReference type="InterPro" id="IPR010982">
    <property type="entry name" value="Lambda_DNA-bd_dom_sf"/>
</dbReference>
<evidence type="ECO:0000313" key="3">
    <source>
        <dbReference type="Proteomes" id="UP000295278"/>
    </source>
</evidence>
<dbReference type="PROSITE" id="PS50943">
    <property type="entry name" value="HTH_CROC1"/>
    <property type="match status" value="1"/>
</dbReference>
<proteinExistence type="predicted"/>
<protein>
    <submittedName>
        <fullName evidence="2">XRE family transcriptional regulator</fullName>
    </submittedName>
</protein>
<evidence type="ECO:0000259" key="1">
    <source>
        <dbReference type="PROSITE" id="PS50943"/>
    </source>
</evidence>
<name>A0A4R5B298_9FLAO</name>
<dbReference type="Proteomes" id="UP000295278">
    <property type="component" value="Unassembled WGS sequence"/>
</dbReference>
<dbReference type="GO" id="GO:0003677">
    <property type="term" value="F:DNA binding"/>
    <property type="evidence" value="ECO:0007669"/>
    <property type="project" value="InterPro"/>
</dbReference>
<dbReference type="SMART" id="SM00530">
    <property type="entry name" value="HTH_XRE"/>
    <property type="match status" value="1"/>
</dbReference>
<dbReference type="InterPro" id="IPR001387">
    <property type="entry name" value="Cro/C1-type_HTH"/>
</dbReference>
<comment type="caution">
    <text evidence="2">The sequence shown here is derived from an EMBL/GenBank/DDBJ whole genome shotgun (WGS) entry which is preliminary data.</text>
</comment>
<keyword evidence="3" id="KW-1185">Reference proteome</keyword>
<dbReference type="CDD" id="cd00093">
    <property type="entry name" value="HTH_XRE"/>
    <property type="match status" value="1"/>
</dbReference>
<gene>
    <name evidence="2" type="ORF">E0F89_06060</name>
</gene>
<dbReference type="Gene3D" id="1.10.260.40">
    <property type="entry name" value="lambda repressor-like DNA-binding domains"/>
    <property type="match status" value="1"/>
</dbReference>
<reference evidence="2 3" key="1">
    <citation type="submission" date="2019-03" db="EMBL/GenBank/DDBJ databases">
        <title>Flavobacterium AT-3-2 sp. nov., isolated from arctic soil.</title>
        <authorList>
            <person name="Chaudhary D.K."/>
        </authorList>
    </citation>
    <scope>NUCLEOTIDE SEQUENCE [LARGE SCALE GENOMIC DNA]</scope>
    <source>
        <strain evidence="2 3">AT-3-2</strain>
    </source>
</reference>
<dbReference type="RefSeq" id="WP_131908958.1">
    <property type="nucleotide sequence ID" value="NZ_SMFM01000002.1"/>
</dbReference>
<evidence type="ECO:0000313" key="2">
    <source>
        <dbReference type="EMBL" id="TDD77162.1"/>
    </source>
</evidence>
<dbReference type="Pfam" id="PF01381">
    <property type="entry name" value="HTH_3"/>
    <property type="match status" value="1"/>
</dbReference>
<accession>A0A4R5B298</accession>
<sequence>MTEIEIFAKFVKDKRTALGKSIADLSEEVFNDRKNRYISDLENGRRKGITIDVMGKILAALNTEISYKEL</sequence>
<organism evidence="2 3">
    <name type="scientific">Flavobacterium caseinilyticum</name>
    <dbReference type="NCBI Taxonomy" id="2541732"/>
    <lineage>
        <taxon>Bacteria</taxon>
        <taxon>Pseudomonadati</taxon>
        <taxon>Bacteroidota</taxon>
        <taxon>Flavobacteriia</taxon>
        <taxon>Flavobacteriales</taxon>
        <taxon>Flavobacteriaceae</taxon>
        <taxon>Flavobacterium</taxon>
    </lineage>
</organism>
<dbReference type="SUPFAM" id="SSF47413">
    <property type="entry name" value="lambda repressor-like DNA-binding domains"/>
    <property type="match status" value="1"/>
</dbReference>
<dbReference type="AlphaFoldDB" id="A0A4R5B298"/>
<dbReference type="EMBL" id="SMFM01000002">
    <property type="protein sequence ID" value="TDD77162.1"/>
    <property type="molecule type" value="Genomic_DNA"/>
</dbReference>
<feature type="domain" description="HTH cro/C1-type" evidence="1">
    <location>
        <begin position="11"/>
        <end position="68"/>
    </location>
</feature>